<comment type="caution">
    <text evidence="1">The sequence shown here is derived from an EMBL/GenBank/DDBJ whole genome shotgun (WGS) entry which is preliminary data.</text>
</comment>
<reference evidence="1" key="1">
    <citation type="submission" date="2022-06" db="EMBL/GenBank/DDBJ databases">
        <title>Lactococcus from bovine mastitis in China.</title>
        <authorList>
            <person name="Lin Y."/>
            <person name="Han B."/>
        </authorList>
    </citation>
    <scope>NUCLEOTIDE SEQUENCE</scope>
    <source>
        <strain evidence="1">Ningxia-I-26</strain>
    </source>
</reference>
<dbReference type="AlphaFoldDB" id="A0A9X4SJZ0"/>
<evidence type="ECO:0000313" key="1">
    <source>
        <dbReference type="EMBL" id="MDG6146095.1"/>
    </source>
</evidence>
<keyword evidence="2" id="KW-1185">Reference proteome</keyword>
<dbReference type="EMBL" id="JAMWFV010000024">
    <property type="protein sequence ID" value="MDG6146095.1"/>
    <property type="molecule type" value="Genomic_DNA"/>
</dbReference>
<organism evidence="1 2">
    <name type="scientific">Lactococcus formosensis</name>
    <dbReference type="NCBI Taxonomy" id="1281486"/>
    <lineage>
        <taxon>Bacteria</taxon>
        <taxon>Bacillati</taxon>
        <taxon>Bacillota</taxon>
        <taxon>Bacilli</taxon>
        <taxon>Lactobacillales</taxon>
        <taxon>Streptococcaceae</taxon>
        <taxon>Lactococcus</taxon>
    </lineage>
</organism>
<gene>
    <name evidence="1" type="ORF">NF717_10620</name>
</gene>
<dbReference type="Proteomes" id="UP001153199">
    <property type="component" value="Unassembled WGS sequence"/>
</dbReference>
<accession>A0A9X4SJZ0</accession>
<evidence type="ECO:0000313" key="2">
    <source>
        <dbReference type="Proteomes" id="UP001153199"/>
    </source>
</evidence>
<proteinExistence type="predicted"/>
<protein>
    <submittedName>
        <fullName evidence="1">Uncharacterized protein</fullName>
    </submittedName>
</protein>
<name>A0A9X4SJZ0_9LACT</name>
<sequence length="162" mass="19311">MDRLWEDIGKKNMGLDITAYRNIKEVPENEVNRDEFGDVDYSNVQVVVYKNILDSQNIHFPHRADELKGGEYFTNDWRIDSISASRSYGSYNKWRDELYKISEDFYDLWEFPDNEGYFGASESEKLFQAFKKHYEKGKKSDLYCFFLEAFDYARQNGIVVFH</sequence>
<dbReference type="RefSeq" id="WP_107106054.1">
    <property type="nucleotide sequence ID" value="NZ_JAMWDY010000007.1"/>
</dbReference>